<dbReference type="PANTHER" id="PTHR35461:SF1">
    <property type="entry name" value="LOW PROTEIN: ATP-DEPENDENT RNA HELICASE-LIKE PROTEIN"/>
    <property type="match status" value="1"/>
</dbReference>
<accession>A0A6J0N5Q5</accession>
<reference evidence="1" key="1">
    <citation type="journal article" date="2019" name="Database">
        <title>The radish genome database (RadishGD): an integrated information resource for radish genomics.</title>
        <authorList>
            <person name="Yu H.J."/>
            <person name="Baek S."/>
            <person name="Lee Y.J."/>
            <person name="Cho A."/>
            <person name="Mun J.H."/>
        </authorList>
    </citation>
    <scope>NUCLEOTIDE SEQUENCE [LARGE SCALE GENOMIC DNA]</scope>
    <source>
        <strain evidence="1">cv. WK10039</strain>
    </source>
</reference>
<dbReference type="GeneID" id="108850836"/>
<organism evidence="1 2">
    <name type="scientific">Raphanus sativus</name>
    <name type="common">Radish</name>
    <name type="synonym">Raphanus raphanistrum var. sativus</name>
    <dbReference type="NCBI Taxonomy" id="3726"/>
    <lineage>
        <taxon>Eukaryota</taxon>
        <taxon>Viridiplantae</taxon>
        <taxon>Streptophyta</taxon>
        <taxon>Embryophyta</taxon>
        <taxon>Tracheophyta</taxon>
        <taxon>Spermatophyta</taxon>
        <taxon>Magnoliopsida</taxon>
        <taxon>eudicotyledons</taxon>
        <taxon>Gunneridae</taxon>
        <taxon>Pentapetalae</taxon>
        <taxon>rosids</taxon>
        <taxon>malvids</taxon>
        <taxon>Brassicales</taxon>
        <taxon>Brassicaceae</taxon>
        <taxon>Brassiceae</taxon>
        <taxon>Raphanus</taxon>
    </lineage>
</organism>
<name>A0A6J0N5Q5_RAPSA</name>
<sequence length="212" mass="24086">MLGFVLSLHKYGYRLNKGTTGETKIATMMKPSAKSIQRVGRFLRKSLGSIKSTVCFGKYHHNFPNNNTPLLSPFSCSLALSCSQDSQTEETYSVISCESKAVAETRDERLINKNQHKKKPKKKVAVAESFEEAKRRGDKLAQKMKDLNMVDLRDMEHASDVKEALRCYSSIRSPVYLDIVDNFFIDMYYEFSDPRTSSSINGSRRKAGSFRL</sequence>
<proteinExistence type="predicted"/>
<protein>
    <submittedName>
        <fullName evidence="2">Uncharacterized protein LOC108850836</fullName>
    </submittedName>
</protein>
<dbReference type="PANTHER" id="PTHR35461">
    <property type="entry name" value="BNAANNG14610D PROTEIN"/>
    <property type="match status" value="1"/>
</dbReference>
<evidence type="ECO:0000313" key="2">
    <source>
        <dbReference type="RefSeq" id="XP_018479809.1"/>
    </source>
</evidence>
<reference evidence="2" key="2">
    <citation type="submission" date="2025-08" db="UniProtKB">
        <authorList>
            <consortium name="RefSeq"/>
        </authorList>
    </citation>
    <scope>IDENTIFICATION</scope>
    <source>
        <tissue evidence="2">Leaf</tissue>
    </source>
</reference>
<dbReference type="OrthoDB" id="1928787at2759"/>
<evidence type="ECO:0000313" key="1">
    <source>
        <dbReference type="Proteomes" id="UP000504610"/>
    </source>
</evidence>
<gene>
    <name evidence="2" type="primary">LOC108850836</name>
</gene>
<keyword evidence="1" id="KW-1185">Reference proteome</keyword>
<dbReference type="RefSeq" id="XP_018479809.1">
    <property type="nucleotide sequence ID" value="XM_018624307.2"/>
</dbReference>
<dbReference type="Proteomes" id="UP000504610">
    <property type="component" value="Chromosome 1"/>
</dbReference>
<dbReference type="AlphaFoldDB" id="A0A6J0N5Q5"/>
<dbReference type="KEGG" id="rsz:108850836"/>